<dbReference type="PROSITE" id="PS51118">
    <property type="entry name" value="HTH_HXLR"/>
    <property type="match status" value="1"/>
</dbReference>
<evidence type="ECO:0000256" key="3">
    <source>
        <dbReference type="ARBA" id="ARBA00023163"/>
    </source>
</evidence>
<dbReference type="EMBL" id="CP029210">
    <property type="protein sequence ID" value="AWI52693.1"/>
    <property type="molecule type" value="Genomic_DNA"/>
</dbReference>
<name>A0A2U8FNV2_9BURK</name>
<dbReference type="OrthoDB" id="9807069at2"/>
<evidence type="ECO:0000256" key="2">
    <source>
        <dbReference type="ARBA" id="ARBA00023125"/>
    </source>
</evidence>
<dbReference type="PANTHER" id="PTHR33204:SF18">
    <property type="entry name" value="TRANSCRIPTIONAL REGULATORY PROTEIN"/>
    <property type="match status" value="1"/>
</dbReference>
<evidence type="ECO:0000256" key="4">
    <source>
        <dbReference type="SAM" id="MobiDB-lite"/>
    </source>
</evidence>
<dbReference type="KEGG" id="aon:DEH84_04115"/>
<proteinExistence type="predicted"/>
<accession>A0A2U8FNV2</accession>
<dbReference type="Gene3D" id="1.10.10.10">
    <property type="entry name" value="Winged helix-like DNA-binding domain superfamily/Winged helix DNA-binding domain"/>
    <property type="match status" value="1"/>
</dbReference>
<evidence type="ECO:0000259" key="5">
    <source>
        <dbReference type="PROSITE" id="PS51118"/>
    </source>
</evidence>
<dbReference type="PANTHER" id="PTHR33204">
    <property type="entry name" value="TRANSCRIPTIONAL REGULATOR, MARR FAMILY"/>
    <property type="match status" value="1"/>
</dbReference>
<sequence length="194" mass="20828">MRRTSFADERCSIARALDLIGEWWTLLIVREAFLGCQRFGEFESRLGIAPNVLSQRLNRLVEGGVLQVAATSQSGKALAYRLTDKGRDLHPVIVALAQWGDRHAAAPDGPPIQLVERDTGVPIAPMAARSAKTDRPLRPRDVAVVAGPGATDSDLARLADLRAQEAAQGRPPPASPAGSAAAHRTPSRKPTRHP</sequence>
<feature type="domain" description="HTH hxlR-type" evidence="5">
    <location>
        <begin position="11"/>
        <end position="108"/>
    </location>
</feature>
<dbReference type="AlphaFoldDB" id="A0A2U8FNV2"/>
<reference evidence="6 7" key="1">
    <citation type="submission" date="2018-05" db="EMBL/GenBank/DDBJ databases">
        <title>complete genome sequence of Aquabacterium olei NBRC 110486.</title>
        <authorList>
            <person name="Tang B."/>
            <person name="Chang J."/>
            <person name="Zhang L."/>
            <person name="Yang H."/>
        </authorList>
    </citation>
    <scope>NUCLEOTIDE SEQUENCE [LARGE SCALE GENOMIC DNA]</scope>
    <source>
        <strain evidence="6 7">NBRC 110486</strain>
    </source>
</reference>
<keyword evidence="1" id="KW-0805">Transcription regulation</keyword>
<dbReference type="GO" id="GO:0003677">
    <property type="term" value="F:DNA binding"/>
    <property type="evidence" value="ECO:0007669"/>
    <property type="project" value="UniProtKB-KW"/>
</dbReference>
<keyword evidence="7" id="KW-1185">Reference proteome</keyword>
<feature type="compositionally biased region" description="Basic residues" evidence="4">
    <location>
        <begin position="185"/>
        <end position="194"/>
    </location>
</feature>
<evidence type="ECO:0000313" key="6">
    <source>
        <dbReference type="EMBL" id="AWI52693.1"/>
    </source>
</evidence>
<keyword evidence="3" id="KW-0804">Transcription</keyword>
<dbReference type="SUPFAM" id="SSF46785">
    <property type="entry name" value="Winged helix' DNA-binding domain"/>
    <property type="match status" value="1"/>
</dbReference>
<dbReference type="Proteomes" id="UP000244892">
    <property type="component" value="Chromosome"/>
</dbReference>
<dbReference type="InterPro" id="IPR036388">
    <property type="entry name" value="WH-like_DNA-bd_sf"/>
</dbReference>
<organism evidence="6 7">
    <name type="scientific">Aquabacterium olei</name>
    <dbReference type="NCBI Taxonomy" id="1296669"/>
    <lineage>
        <taxon>Bacteria</taxon>
        <taxon>Pseudomonadati</taxon>
        <taxon>Pseudomonadota</taxon>
        <taxon>Betaproteobacteria</taxon>
        <taxon>Burkholderiales</taxon>
        <taxon>Aquabacterium</taxon>
    </lineage>
</organism>
<dbReference type="RefSeq" id="WP_109035015.1">
    <property type="nucleotide sequence ID" value="NZ_CP029210.1"/>
</dbReference>
<evidence type="ECO:0000256" key="1">
    <source>
        <dbReference type="ARBA" id="ARBA00023015"/>
    </source>
</evidence>
<dbReference type="InterPro" id="IPR002577">
    <property type="entry name" value="HTH_HxlR"/>
</dbReference>
<feature type="region of interest" description="Disordered" evidence="4">
    <location>
        <begin position="161"/>
        <end position="194"/>
    </location>
</feature>
<gene>
    <name evidence="6" type="ORF">DEH84_04115</name>
</gene>
<evidence type="ECO:0000313" key="7">
    <source>
        <dbReference type="Proteomes" id="UP000244892"/>
    </source>
</evidence>
<protein>
    <submittedName>
        <fullName evidence="6">Transcriptional regulator</fullName>
    </submittedName>
</protein>
<dbReference type="Pfam" id="PF01638">
    <property type="entry name" value="HxlR"/>
    <property type="match status" value="1"/>
</dbReference>
<dbReference type="InterPro" id="IPR036390">
    <property type="entry name" value="WH_DNA-bd_sf"/>
</dbReference>
<keyword evidence="2" id="KW-0238">DNA-binding</keyword>